<keyword evidence="2" id="KW-1185">Reference proteome</keyword>
<dbReference type="Proteomes" id="UP000593574">
    <property type="component" value="Unassembled WGS sequence"/>
</dbReference>
<comment type="caution">
    <text evidence="1">The sequence shown here is derived from an EMBL/GenBank/DDBJ whole genome shotgun (WGS) entry which is preliminary data.</text>
</comment>
<accession>A0A7J8Z7A8</accession>
<protein>
    <submittedName>
        <fullName evidence="1">Uncharacterized protein</fullName>
    </submittedName>
</protein>
<dbReference type="EMBL" id="JABEZV010000003">
    <property type="protein sequence ID" value="MBA0707254.1"/>
    <property type="molecule type" value="Genomic_DNA"/>
</dbReference>
<proteinExistence type="predicted"/>
<evidence type="ECO:0000313" key="2">
    <source>
        <dbReference type="Proteomes" id="UP000593574"/>
    </source>
</evidence>
<dbReference type="AlphaFoldDB" id="A0A7J8Z7A8"/>
<organism evidence="1 2">
    <name type="scientific">Gossypium laxum</name>
    <dbReference type="NCBI Taxonomy" id="34288"/>
    <lineage>
        <taxon>Eukaryota</taxon>
        <taxon>Viridiplantae</taxon>
        <taxon>Streptophyta</taxon>
        <taxon>Embryophyta</taxon>
        <taxon>Tracheophyta</taxon>
        <taxon>Spermatophyta</taxon>
        <taxon>Magnoliopsida</taxon>
        <taxon>eudicotyledons</taxon>
        <taxon>Gunneridae</taxon>
        <taxon>Pentapetalae</taxon>
        <taxon>rosids</taxon>
        <taxon>malvids</taxon>
        <taxon>Malvales</taxon>
        <taxon>Malvaceae</taxon>
        <taxon>Malvoideae</taxon>
        <taxon>Gossypium</taxon>
    </lineage>
</organism>
<sequence length="21" mass="2498">MIIKSLHQQKTMENLILVLMN</sequence>
<name>A0A7J8Z7A8_9ROSI</name>
<evidence type="ECO:0000313" key="1">
    <source>
        <dbReference type="EMBL" id="MBA0707254.1"/>
    </source>
</evidence>
<gene>
    <name evidence="1" type="ORF">Golax_019313</name>
</gene>
<reference evidence="1 2" key="1">
    <citation type="journal article" date="2019" name="Genome Biol. Evol.">
        <title>Insights into the evolution of the New World diploid cottons (Gossypium, subgenus Houzingenia) based on genome sequencing.</title>
        <authorList>
            <person name="Grover C.E."/>
            <person name="Arick M.A. 2nd"/>
            <person name="Thrash A."/>
            <person name="Conover J.L."/>
            <person name="Sanders W.S."/>
            <person name="Peterson D.G."/>
            <person name="Frelichowski J.E."/>
            <person name="Scheffler J.A."/>
            <person name="Scheffler B.E."/>
            <person name="Wendel J.F."/>
        </authorList>
    </citation>
    <scope>NUCLEOTIDE SEQUENCE [LARGE SCALE GENOMIC DNA]</scope>
    <source>
        <strain evidence="1">4</strain>
        <tissue evidence="1">Leaf</tissue>
    </source>
</reference>